<protein>
    <recommendedName>
        <fullName evidence="11">Box C/D snoRNA protein 1</fullName>
    </recommendedName>
    <alternativeName>
        <fullName evidence="12">Zinc finger HIT domain-containing protein 6</fullName>
    </alternativeName>
</protein>
<dbReference type="InParanoid" id="A0A6P8P824"/>
<dbReference type="InterPro" id="IPR051639">
    <property type="entry name" value="BCD1"/>
</dbReference>
<name>A0A6P8P824_GEOSA</name>
<evidence type="ECO:0000313" key="16">
    <source>
        <dbReference type="Proteomes" id="UP000515159"/>
    </source>
</evidence>
<evidence type="ECO:0000256" key="9">
    <source>
        <dbReference type="ARBA" id="ARBA00049654"/>
    </source>
</evidence>
<dbReference type="GO" id="GO:0008270">
    <property type="term" value="F:zinc ion binding"/>
    <property type="evidence" value="ECO:0007669"/>
    <property type="project" value="UniProtKB-UniRule"/>
</dbReference>
<evidence type="ECO:0000256" key="2">
    <source>
        <dbReference type="ARBA" id="ARBA00022517"/>
    </source>
</evidence>
<comment type="similarity">
    <text evidence="9">Belongs to the BCD1 family.</text>
</comment>
<evidence type="ECO:0000256" key="6">
    <source>
        <dbReference type="ARBA" id="ARBA00022833"/>
    </source>
</evidence>
<dbReference type="AlphaFoldDB" id="A0A6P8P824"/>
<sequence>MEAERESCALSADMESEWELCRDSNCRSEEEGAAVLKRKMSLYSCETCGSEEARYRCPRCMKYSCSLPCVKKHKAAIQCSGVRDKAAFVSLSHFDEMTLLSDYRFLEDVARTYDCAERDVVLHEPMHSKSLNFMKNRARKHNIVLKILPLGFKKRGENSTFFCRDQNRFYWHLKLVFPQSHAEYIAKRVPDNKTLHEILNKYIGPKESDPVIRQRLKAYILSQSGVSVFIKAEREKHNSARWFELDYEKSLLGNLKNKIIIEYPTLHVVLKNFRNAFLGLSQETSDARGPALSALSQNEEEEEIEEGEIRDST</sequence>
<evidence type="ECO:0000313" key="17">
    <source>
        <dbReference type="RefSeq" id="XP_033771138.1"/>
    </source>
</evidence>
<keyword evidence="3" id="KW-0597">Phosphoprotein</keyword>
<accession>A0A6P8P824</accession>
<keyword evidence="5 13" id="KW-0863">Zinc-finger</keyword>
<evidence type="ECO:0000256" key="13">
    <source>
        <dbReference type="PROSITE-ProRule" id="PRU00453"/>
    </source>
</evidence>
<evidence type="ECO:0000256" key="5">
    <source>
        <dbReference type="ARBA" id="ARBA00022771"/>
    </source>
</evidence>
<proteinExistence type="inferred from homology"/>
<evidence type="ECO:0000256" key="7">
    <source>
        <dbReference type="ARBA" id="ARBA00022843"/>
    </source>
</evidence>
<reference evidence="17" key="1">
    <citation type="submission" date="2025-08" db="UniProtKB">
        <authorList>
            <consortium name="RefSeq"/>
        </authorList>
    </citation>
    <scope>IDENTIFICATION</scope>
</reference>
<dbReference type="Proteomes" id="UP000515159">
    <property type="component" value="Chromosome 12"/>
</dbReference>
<dbReference type="SUPFAM" id="SSF144232">
    <property type="entry name" value="HIT/MYND zinc finger-like"/>
    <property type="match status" value="1"/>
</dbReference>
<dbReference type="FunCoup" id="A0A6P8P824">
    <property type="interactions" value="1605"/>
</dbReference>
<dbReference type="GeneID" id="117346028"/>
<dbReference type="CTD" id="54680"/>
<dbReference type="Pfam" id="PF04438">
    <property type="entry name" value="zf-HIT"/>
    <property type="match status" value="1"/>
</dbReference>
<dbReference type="KEGG" id="gsh:117346028"/>
<evidence type="ECO:0000256" key="8">
    <source>
        <dbReference type="ARBA" id="ARBA00049598"/>
    </source>
</evidence>
<evidence type="ECO:0000259" key="15">
    <source>
        <dbReference type="PROSITE" id="PS51083"/>
    </source>
</evidence>
<dbReference type="PANTHER" id="PTHR13483">
    <property type="entry name" value="BOX C_D SNORNA PROTEIN 1-RELATED"/>
    <property type="match status" value="1"/>
</dbReference>
<dbReference type="OrthoDB" id="272357at2759"/>
<evidence type="ECO:0000256" key="14">
    <source>
        <dbReference type="SAM" id="MobiDB-lite"/>
    </source>
</evidence>
<keyword evidence="16" id="KW-1185">Reference proteome</keyword>
<dbReference type="InterPro" id="IPR057721">
    <property type="entry name" value="BCD1_alpha/beta"/>
</dbReference>
<evidence type="ECO:0000256" key="10">
    <source>
        <dbReference type="ARBA" id="ARBA00061949"/>
    </source>
</evidence>
<feature type="domain" description="HIT-type" evidence="15">
    <location>
        <begin position="45"/>
        <end position="79"/>
    </location>
</feature>
<dbReference type="GO" id="GO:0070761">
    <property type="term" value="C:pre-snoRNP complex"/>
    <property type="evidence" value="ECO:0007669"/>
    <property type="project" value="TreeGrafter"/>
</dbReference>
<dbReference type="InterPro" id="IPR007529">
    <property type="entry name" value="Znf_HIT"/>
</dbReference>
<gene>
    <name evidence="17" type="primary">ZNHIT6</name>
</gene>
<dbReference type="CDD" id="cd23023">
    <property type="entry name" value="zf-HIT_BCD1"/>
    <property type="match status" value="1"/>
</dbReference>
<dbReference type="FunFam" id="3.30.60.190:FF:000001">
    <property type="entry name" value="box C/D snoRNA protein 1"/>
    <property type="match status" value="1"/>
</dbReference>
<dbReference type="GO" id="GO:0005634">
    <property type="term" value="C:nucleus"/>
    <property type="evidence" value="ECO:0007669"/>
    <property type="project" value="TreeGrafter"/>
</dbReference>
<comment type="function">
    <text evidence="8">Required for box C/D snoRNAs accumulation involved in snoRNA processing, snoRNA transport to the nucleolus and ribosome biogenesis.</text>
</comment>
<keyword evidence="4" id="KW-0479">Metal-binding</keyword>
<dbReference type="GO" id="GO:0000492">
    <property type="term" value="P:box C/D snoRNP assembly"/>
    <property type="evidence" value="ECO:0007669"/>
    <property type="project" value="TreeGrafter"/>
</dbReference>
<keyword evidence="7" id="KW-0832">Ubl conjugation</keyword>
<evidence type="ECO:0000256" key="3">
    <source>
        <dbReference type="ARBA" id="ARBA00022553"/>
    </source>
</evidence>
<dbReference type="Gene3D" id="3.30.60.190">
    <property type="match status" value="1"/>
</dbReference>
<keyword evidence="6" id="KW-0862">Zinc</keyword>
<dbReference type="PANTHER" id="PTHR13483:SF3">
    <property type="entry name" value="BOX C_D SNORNA PROTEIN 1"/>
    <property type="match status" value="1"/>
</dbReference>
<keyword evidence="2" id="KW-0690">Ribosome biogenesis</keyword>
<evidence type="ECO:0000256" key="1">
    <source>
        <dbReference type="ARBA" id="ARBA00022499"/>
    </source>
</evidence>
<dbReference type="GO" id="GO:0048254">
    <property type="term" value="P:snoRNA localization"/>
    <property type="evidence" value="ECO:0007669"/>
    <property type="project" value="TreeGrafter"/>
</dbReference>
<evidence type="ECO:0000256" key="11">
    <source>
        <dbReference type="ARBA" id="ARBA00068630"/>
    </source>
</evidence>
<dbReference type="Pfam" id="PF25790">
    <property type="entry name" value="BCD1"/>
    <property type="match status" value="1"/>
</dbReference>
<evidence type="ECO:0000256" key="12">
    <source>
        <dbReference type="ARBA" id="ARBA00077531"/>
    </source>
</evidence>
<feature type="region of interest" description="Disordered" evidence="14">
    <location>
        <begin position="289"/>
        <end position="313"/>
    </location>
</feature>
<organism evidence="16 17">
    <name type="scientific">Geotrypetes seraphini</name>
    <name type="common">Gaboon caecilian</name>
    <name type="synonym">Caecilia seraphini</name>
    <dbReference type="NCBI Taxonomy" id="260995"/>
    <lineage>
        <taxon>Eukaryota</taxon>
        <taxon>Metazoa</taxon>
        <taxon>Chordata</taxon>
        <taxon>Craniata</taxon>
        <taxon>Vertebrata</taxon>
        <taxon>Euteleostomi</taxon>
        <taxon>Amphibia</taxon>
        <taxon>Gymnophiona</taxon>
        <taxon>Geotrypetes</taxon>
    </lineage>
</organism>
<dbReference type="PROSITE" id="PS51083">
    <property type="entry name" value="ZF_HIT"/>
    <property type="match status" value="1"/>
</dbReference>
<keyword evidence="1" id="KW-1017">Isopeptide bond</keyword>
<dbReference type="RefSeq" id="XP_033771138.1">
    <property type="nucleotide sequence ID" value="XM_033915247.1"/>
</dbReference>
<comment type="subunit">
    <text evidence="10">Interacts with FBL, SNU13, NOP58, NUFIP1, RUVBL1, RUVBL2 and TAF9. Interacts (via HIT-type zinc finger) with the RUVBL1/RUVBL2 complex in the presence of ADP.</text>
</comment>
<evidence type="ECO:0000256" key="4">
    <source>
        <dbReference type="ARBA" id="ARBA00022723"/>
    </source>
</evidence>
<dbReference type="GO" id="GO:0000463">
    <property type="term" value="P:maturation of LSU-rRNA from tricistronic rRNA transcript (SSU-rRNA, 5.8S rRNA, LSU-rRNA)"/>
    <property type="evidence" value="ECO:0007669"/>
    <property type="project" value="TreeGrafter"/>
</dbReference>